<proteinExistence type="predicted"/>
<dbReference type="PROSITE" id="PS50222">
    <property type="entry name" value="EF_HAND_2"/>
    <property type="match status" value="2"/>
</dbReference>
<dbReference type="Gene3D" id="1.10.238.10">
    <property type="entry name" value="EF-hand"/>
    <property type="match status" value="1"/>
</dbReference>
<dbReference type="InterPro" id="IPR011992">
    <property type="entry name" value="EF-hand-dom_pair"/>
</dbReference>
<dbReference type="Proteomes" id="UP001152561">
    <property type="component" value="Unassembled WGS sequence"/>
</dbReference>
<evidence type="ECO:0000256" key="1">
    <source>
        <dbReference type="ARBA" id="ARBA00022837"/>
    </source>
</evidence>
<dbReference type="InterPro" id="IPR018247">
    <property type="entry name" value="EF_Hand_1_Ca_BS"/>
</dbReference>
<evidence type="ECO:0000259" key="2">
    <source>
        <dbReference type="PROSITE" id="PS50222"/>
    </source>
</evidence>
<dbReference type="InterPro" id="IPR002048">
    <property type="entry name" value="EF_hand_dom"/>
</dbReference>
<keyword evidence="4" id="KW-1185">Reference proteome</keyword>
<reference evidence="4" key="1">
    <citation type="journal article" date="2023" name="Proc. Natl. Acad. Sci. U.S.A.">
        <title>Genomic and structural basis for evolution of tropane alkaloid biosynthesis.</title>
        <authorList>
            <person name="Wanga Y.-J."/>
            <person name="Taina T."/>
            <person name="Yua J.-Y."/>
            <person name="Lia J."/>
            <person name="Xua B."/>
            <person name="Chenc J."/>
            <person name="D'Auriad J.C."/>
            <person name="Huanga J.-P."/>
            <person name="Huanga S.-X."/>
        </authorList>
    </citation>
    <scope>NUCLEOTIDE SEQUENCE [LARGE SCALE GENOMIC DNA]</scope>
    <source>
        <strain evidence="4">cv. KIB-2019</strain>
    </source>
</reference>
<sequence length="180" mass="21443">MKIRSRKLYQDKDYKTDEVMEEFDLDDDEMIDVDEFVKGFMRWIDETKDAMGKRYHSIRSLKDVYEILQPWLKKKKEETEMMKHILSDIFQHVESTAVGTMYTEDGKPNNHAIRKLFESIDHNKDNVISRAELRQLITNIKFGTAPLDADEKKNWEMAEKLLQKQPDISAIAPYFFWLSE</sequence>
<dbReference type="EMBL" id="JAJAGQ010000019">
    <property type="protein sequence ID" value="KAJ8534499.1"/>
    <property type="molecule type" value="Genomic_DNA"/>
</dbReference>
<accession>A0A9Q1R1X9</accession>
<gene>
    <name evidence="3" type="ORF">K7X08_016227</name>
</gene>
<dbReference type="SUPFAM" id="SSF47473">
    <property type="entry name" value="EF-hand"/>
    <property type="match status" value="1"/>
</dbReference>
<feature type="domain" description="EF-hand" evidence="2">
    <location>
        <begin position="17"/>
        <end position="46"/>
    </location>
</feature>
<dbReference type="Pfam" id="PF13405">
    <property type="entry name" value="EF-hand_6"/>
    <property type="match status" value="1"/>
</dbReference>
<keyword evidence="1" id="KW-0106">Calcium</keyword>
<name>A0A9Q1R1X9_9SOLA</name>
<evidence type="ECO:0000313" key="4">
    <source>
        <dbReference type="Proteomes" id="UP001152561"/>
    </source>
</evidence>
<dbReference type="PROSITE" id="PS00018">
    <property type="entry name" value="EF_HAND_1"/>
    <property type="match status" value="1"/>
</dbReference>
<feature type="domain" description="EF-hand" evidence="2">
    <location>
        <begin position="108"/>
        <end position="143"/>
    </location>
</feature>
<dbReference type="SMART" id="SM00054">
    <property type="entry name" value="EFh"/>
    <property type="match status" value="2"/>
</dbReference>
<organism evidence="3 4">
    <name type="scientific">Anisodus acutangulus</name>
    <dbReference type="NCBI Taxonomy" id="402998"/>
    <lineage>
        <taxon>Eukaryota</taxon>
        <taxon>Viridiplantae</taxon>
        <taxon>Streptophyta</taxon>
        <taxon>Embryophyta</taxon>
        <taxon>Tracheophyta</taxon>
        <taxon>Spermatophyta</taxon>
        <taxon>Magnoliopsida</taxon>
        <taxon>eudicotyledons</taxon>
        <taxon>Gunneridae</taxon>
        <taxon>Pentapetalae</taxon>
        <taxon>asterids</taxon>
        <taxon>lamiids</taxon>
        <taxon>Solanales</taxon>
        <taxon>Solanaceae</taxon>
        <taxon>Solanoideae</taxon>
        <taxon>Hyoscyameae</taxon>
        <taxon>Anisodus</taxon>
    </lineage>
</organism>
<dbReference type="OrthoDB" id="1391380at2759"/>
<dbReference type="AlphaFoldDB" id="A0A9Q1R1X9"/>
<evidence type="ECO:0000313" key="3">
    <source>
        <dbReference type="EMBL" id="KAJ8534499.1"/>
    </source>
</evidence>
<protein>
    <recommendedName>
        <fullName evidence="2">EF-hand domain-containing protein</fullName>
    </recommendedName>
</protein>
<dbReference type="GO" id="GO:0005509">
    <property type="term" value="F:calcium ion binding"/>
    <property type="evidence" value="ECO:0007669"/>
    <property type="project" value="InterPro"/>
</dbReference>
<comment type="caution">
    <text evidence="3">The sequence shown here is derived from an EMBL/GenBank/DDBJ whole genome shotgun (WGS) entry which is preliminary data.</text>
</comment>